<evidence type="ECO:0000313" key="4">
    <source>
        <dbReference type="EMBL" id="KSV59469.1"/>
    </source>
</evidence>
<dbReference type="CDD" id="cd00761">
    <property type="entry name" value="Glyco_tranf_GTA_type"/>
    <property type="match status" value="1"/>
</dbReference>
<feature type="domain" description="Glycosyltransferase 2-like" evidence="3">
    <location>
        <begin position="5"/>
        <end position="172"/>
    </location>
</feature>
<name>A0A0V8QFT8_9FIRM</name>
<reference evidence="4 5" key="1">
    <citation type="submission" date="2015-11" db="EMBL/GenBank/DDBJ databases">
        <title>Butyribacter intestini gen. nov., sp. nov., a butyric acid-producing bacterium of the family Lachnospiraceae isolated from the human faeces.</title>
        <authorList>
            <person name="Zou Y."/>
            <person name="Xue W."/>
            <person name="Luo G."/>
            <person name="Lv M."/>
        </authorList>
    </citation>
    <scope>NUCLEOTIDE SEQUENCE [LARGE SCALE GENOMIC DNA]</scope>
    <source>
        <strain evidence="4 5">ACET-33324</strain>
    </source>
</reference>
<organism evidence="4 5">
    <name type="scientific">Acetivibrio ethanolgignens</name>
    <dbReference type="NCBI Taxonomy" id="290052"/>
    <lineage>
        <taxon>Bacteria</taxon>
        <taxon>Bacillati</taxon>
        <taxon>Bacillota</taxon>
        <taxon>Clostridia</taxon>
        <taxon>Eubacteriales</taxon>
        <taxon>Oscillospiraceae</taxon>
        <taxon>Acetivibrio</taxon>
    </lineage>
</organism>
<evidence type="ECO:0000256" key="1">
    <source>
        <dbReference type="ARBA" id="ARBA00022676"/>
    </source>
</evidence>
<comment type="caution">
    <text evidence="4">The sequence shown here is derived from an EMBL/GenBank/DDBJ whole genome shotgun (WGS) entry which is preliminary data.</text>
</comment>
<proteinExistence type="predicted"/>
<keyword evidence="1" id="KW-0328">Glycosyltransferase</keyword>
<dbReference type="Proteomes" id="UP000054874">
    <property type="component" value="Unassembled WGS sequence"/>
</dbReference>
<dbReference type="AlphaFoldDB" id="A0A0V8QFT8"/>
<dbReference type="STRING" id="290052.ASU35_08610"/>
<dbReference type="Gene3D" id="3.90.550.10">
    <property type="entry name" value="Spore Coat Polysaccharide Biosynthesis Protein SpsA, Chain A"/>
    <property type="match status" value="1"/>
</dbReference>
<gene>
    <name evidence="4" type="ORF">ASU35_08610</name>
</gene>
<dbReference type="EMBL" id="LNAM01000124">
    <property type="protein sequence ID" value="KSV59469.1"/>
    <property type="molecule type" value="Genomic_DNA"/>
</dbReference>
<dbReference type="InterPro" id="IPR029044">
    <property type="entry name" value="Nucleotide-diphossugar_trans"/>
</dbReference>
<protein>
    <submittedName>
        <fullName evidence="4">Glycosyl transferase family 2</fullName>
    </submittedName>
</protein>
<dbReference type="Pfam" id="PF00535">
    <property type="entry name" value="Glycos_transf_2"/>
    <property type="match status" value="1"/>
</dbReference>
<dbReference type="SUPFAM" id="SSF53448">
    <property type="entry name" value="Nucleotide-diphospho-sugar transferases"/>
    <property type="match status" value="1"/>
</dbReference>
<sequence>MVEISFIIPVYNGERWILRCISSLQKWNREEQIEIIVVDDGSTDRTGELCEEAAGRDRRLRILHIANSGQGIARNQGLLAATGKYIHFVDADDWVDVERLYLLWQKAEEQKVDITMGSYVRVSASREEWVHIPLEGFAGRTGSKKEKALYHSIKTESCFGYVWNKLYRRDFLLCHDLKMDDIRSVYMEDTLFNLKAWSKEPVLYCADIPIYYYVIENVSTTRSADPQIHRKNVEMLRTIIEYLEEENKLEENLDMVVPLIMRTFCWSLIKNTAYEGNSMAKLKERIKAFIDSQPVQRVIRQKESAKYLKPLPSGLQTVFYTICLHLIRWKAEGSCAFLFFCLYPLLKLYTKMTLK</sequence>
<evidence type="ECO:0000313" key="5">
    <source>
        <dbReference type="Proteomes" id="UP000054874"/>
    </source>
</evidence>
<evidence type="ECO:0000256" key="2">
    <source>
        <dbReference type="ARBA" id="ARBA00022679"/>
    </source>
</evidence>
<dbReference type="PANTHER" id="PTHR22916:SF51">
    <property type="entry name" value="GLYCOSYLTRANSFERASE EPSH-RELATED"/>
    <property type="match status" value="1"/>
</dbReference>
<accession>A0A0V8QFT8</accession>
<evidence type="ECO:0000259" key="3">
    <source>
        <dbReference type="Pfam" id="PF00535"/>
    </source>
</evidence>
<keyword evidence="2 4" id="KW-0808">Transferase</keyword>
<dbReference type="GO" id="GO:0016757">
    <property type="term" value="F:glycosyltransferase activity"/>
    <property type="evidence" value="ECO:0007669"/>
    <property type="project" value="UniProtKB-KW"/>
</dbReference>
<dbReference type="OrthoDB" id="1640114at2"/>
<dbReference type="PANTHER" id="PTHR22916">
    <property type="entry name" value="GLYCOSYLTRANSFERASE"/>
    <property type="match status" value="1"/>
</dbReference>
<keyword evidence="5" id="KW-1185">Reference proteome</keyword>
<dbReference type="InterPro" id="IPR001173">
    <property type="entry name" value="Glyco_trans_2-like"/>
</dbReference>